<gene>
    <name evidence="2" type="ORF">GCM10011360_08760</name>
</gene>
<organism evidence="2 3">
    <name type="scientific">Primorskyibacter flagellatus</name>
    <dbReference type="NCBI Taxonomy" id="1387277"/>
    <lineage>
        <taxon>Bacteria</taxon>
        <taxon>Pseudomonadati</taxon>
        <taxon>Pseudomonadota</taxon>
        <taxon>Alphaproteobacteria</taxon>
        <taxon>Rhodobacterales</taxon>
        <taxon>Roseobacteraceae</taxon>
        <taxon>Primorskyibacter</taxon>
    </lineage>
</organism>
<feature type="region of interest" description="Disordered" evidence="1">
    <location>
        <begin position="1"/>
        <end position="25"/>
    </location>
</feature>
<feature type="compositionally biased region" description="Pro residues" evidence="1">
    <location>
        <begin position="15"/>
        <end position="25"/>
    </location>
</feature>
<evidence type="ECO:0000313" key="3">
    <source>
        <dbReference type="Proteomes" id="UP000612855"/>
    </source>
</evidence>
<dbReference type="EMBL" id="BMFJ01000001">
    <property type="protein sequence ID" value="GGE22548.1"/>
    <property type="molecule type" value="Genomic_DNA"/>
</dbReference>
<dbReference type="Proteomes" id="UP000612855">
    <property type="component" value="Unassembled WGS sequence"/>
</dbReference>
<name>A0A917A1Z1_9RHOB</name>
<evidence type="ECO:0000256" key="1">
    <source>
        <dbReference type="SAM" id="MobiDB-lite"/>
    </source>
</evidence>
<dbReference type="AlphaFoldDB" id="A0A917A1Z1"/>
<keyword evidence="3" id="KW-1185">Reference proteome</keyword>
<protein>
    <submittedName>
        <fullName evidence="2">Uncharacterized protein</fullName>
    </submittedName>
</protein>
<reference evidence="3" key="1">
    <citation type="journal article" date="2019" name="Int. J. Syst. Evol. Microbiol.">
        <title>The Global Catalogue of Microorganisms (GCM) 10K type strain sequencing project: providing services to taxonomists for standard genome sequencing and annotation.</title>
        <authorList>
            <consortium name="The Broad Institute Genomics Platform"/>
            <consortium name="The Broad Institute Genome Sequencing Center for Infectious Disease"/>
            <person name="Wu L."/>
            <person name="Ma J."/>
        </authorList>
    </citation>
    <scope>NUCLEOTIDE SEQUENCE [LARGE SCALE GENOMIC DNA]</scope>
    <source>
        <strain evidence="3">CGMCC 1.12664</strain>
    </source>
</reference>
<evidence type="ECO:0000313" key="2">
    <source>
        <dbReference type="EMBL" id="GGE22548.1"/>
    </source>
</evidence>
<feature type="region of interest" description="Disordered" evidence="1">
    <location>
        <begin position="239"/>
        <end position="292"/>
    </location>
</feature>
<sequence>MLHRTSRPILGANPDPGPARGPSVPNPLPNLLRGVVAAVTLPVLAGQAAAQNLVIEPILMDVDAAGPVAAEPVLFAAYEAPAAAPRLGGATLQRAALKVAPGRPQPSIIVGLIDPGAEEDFGVETLLPATVDQFGFAFDDLVKRAAMRAEDPEMFRKLVEGGHLDPPVGEEARALQTEMARMSCYRMGIDGQWGPGSRRSVDSYFETLDNGLTRTEEDATPELFRTVLLNGDVDCPVPVAASPAPRASSSTSSRPAATSTARQSTPRAAPAPAAKPATNTGRLGRLGTGVLR</sequence>
<proteinExistence type="predicted"/>
<feature type="compositionally biased region" description="Low complexity" evidence="1">
    <location>
        <begin position="240"/>
        <end position="292"/>
    </location>
</feature>
<accession>A0A917A1Z1</accession>
<comment type="caution">
    <text evidence="2">The sequence shown here is derived from an EMBL/GenBank/DDBJ whole genome shotgun (WGS) entry which is preliminary data.</text>
</comment>